<dbReference type="RefSeq" id="WP_047194356.1">
    <property type="nucleotide sequence ID" value="NZ_CP011371.1"/>
</dbReference>
<dbReference type="NCBIfam" id="TIGR03696">
    <property type="entry name" value="Rhs_assc_core"/>
    <property type="match status" value="1"/>
</dbReference>
<dbReference type="PANTHER" id="PTHR32305:SF15">
    <property type="entry name" value="PROTEIN RHSA-RELATED"/>
    <property type="match status" value="1"/>
</dbReference>
<evidence type="ECO:0000259" key="4">
    <source>
        <dbReference type="Pfam" id="PF25023"/>
    </source>
</evidence>
<dbReference type="CDD" id="cd20743">
    <property type="entry name" value="FIX_RhsA-like"/>
    <property type="match status" value="1"/>
</dbReference>
<dbReference type="Gene3D" id="2.180.10.10">
    <property type="entry name" value="RHS repeat-associated core"/>
    <property type="match status" value="3"/>
</dbReference>
<dbReference type="InterPro" id="IPR031325">
    <property type="entry name" value="RHS_repeat"/>
</dbReference>
<keyword evidence="1" id="KW-0677">Repeat</keyword>
<dbReference type="InterPro" id="IPR001826">
    <property type="entry name" value="RHS"/>
</dbReference>
<dbReference type="Proteomes" id="UP000035352">
    <property type="component" value="Chromosome"/>
</dbReference>
<feature type="domain" description="DUF6531" evidence="3">
    <location>
        <begin position="350"/>
        <end position="427"/>
    </location>
</feature>
<sequence>MSEPKQTPAAEREPQIAVVPLSAIAQEDVGAGAAAFDKWLRKISHDYVTLERLSTVAGGLPVIGNIMALIDAVMDVVRVVEKYAKKEAAHFLDWVSLGINLIGVIPVPLGMSAARMSLRPALHLVRQQLARGTQNLGEALVAVLVTHLNARIAGEIETFVDKAMGQLPGILEKCAQKTDEIADSLVDVLNRCIGNKPLFDVAPPVTAESQVHNPKVESTWGRMLGAMARTQKRAANYVARKATHRLPEAAKAGVTGVIAALTRMKGEFRATLTGLANENTEQGIQWLLKRLLDAVRRHKTPRAAMVPAHKGAEVKQDKPGYALETVGKQAPARKAPKPNRACPAESATAHSISFATGAESFTHTDFVLRAPLPIEWSRTYRSDLGAYDQGNLGARWVTPYSTRVDVQGEGRQRGLVYHGVDGRSHRYPWLEVGHRHHDAVEEITLTRLTEGLLVLDFGKPKPEGQPSDWRESYELVDTCAGKVKTHGRQHFRLAALHGRNGVSIGLRYDHHVAGEQVLSDIVSKQGEDILAHVGVQPDAESGRFVALWEIKDGQLVRQLAAYDYDADGDLVQAQDENAAAWRYQYQDHLVTRYTDRTGRGMNLAYDGTGPHAKAIREWADDGSFDTRLEWDPNIRLTYVTDALGHETWHYYDIDGYPYRVVHPDHREEWFFRDAAKNVTRHIHPDGSTDDYRYDTFGHLVCQVRADGSEIHFEYDAAGRLTGIRDPEGGIWKRDYDPKGRLTEETDPRGHKTQYAYDAAGRLVKVTDAKGGVKKLAYTADGQLTRYTDCSSRSTQWEYDERGRVLKKTDAAGNVTQYRYTPISAEALARATAGEDNHPGRLEAMTHADGSAEQFQFDAEGRLLVYRDALQRSTRYRYTAAGLVAERIDALGQQLGYRWDARGRLLELRNENDQAYRFRYDAVGRLLEEVGFDEQRTEYRYDDATGVLAEVIEPGLRKHLAFDRMGRLVQRKATLQGQDEQVETFSYHPSGRLAQAENRDAKLQWFYDEAGNLVREHHHYQGEFHAEKRTAVWRHRYDELNQRIGTTRPGGHTLEWLTYGAGHVHGLMLDGQDVVGFERDALHREVHRLQANGLEQRQRFDPVGRLLEQQVARPQHLGGAQNGEGDFTYRDGAEIGTLAAIRRRYRYNEAGQLSTITDSRRGHIDYRYDPVGRLLQANSALGAETFAFDPAGNIAVPTDDTAREAHASVSRVLDNLLKDYAGTTYRYDERGHLVERVQGGQRSRFEWDGFGRLVRAITPRGVTHFCYDPLGRRLGKRSDAGVANDGSAQALETATLYGWDGDTLAFETRGPSAGNPDGVLTVHYVYEPGHFAPLLQVRRGVALQLPPTTDVKALMARNGGAYDVDLDPLWNGELDEQVVPFAEEEIAFYQCDHLGTPQELTDHQGQVAWAAQYKAWGEAKEVISAAARKAGIANPLRFQGQYFDEETGLHYNRYRYYDPSSGRFVSKDPIKLQGGVNLHRFAANPVQWIDPLGLAPGKAIVRQYHGDGRTGHYTVEVIEPSTASRMHTHQVQLNKALDTTIVDERRRRVMDEDSIVHSAEIPLPDADSAHKYQRSQIGKDTGTYDVHTNSCLTHVANVLRAGGEPVPEGAGGQMRYMRKKGFKVKTSED</sequence>
<gene>
    <name evidence="5" type="ORF">AAW51_1812</name>
</gene>
<dbReference type="InterPro" id="IPR056823">
    <property type="entry name" value="TEN-like_YD-shell"/>
</dbReference>
<proteinExistence type="predicted"/>
<accession>A0A0G3BKI5</accession>
<organism evidence="5 6">
    <name type="scientific">Caldimonas brevitalea</name>
    <dbReference type="NCBI Taxonomy" id="413882"/>
    <lineage>
        <taxon>Bacteria</taxon>
        <taxon>Pseudomonadati</taxon>
        <taxon>Pseudomonadota</taxon>
        <taxon>Betaproteobacteria</taxon>
        <taxon>Burkholderiales</taxon>
        <taxon>Sphaerotilaceae</taxon>
        <taxon>Caldimonas</taxon>
    </lineage>
</organism>
<keyword evidence="6" id="KW-1185">Reference proteome</keyword>
<name>A0A0G3BKI5_9BURK</name>
<dbReference type="Pfam" id="PF25023">
    <property type="entry name" value="TEN_YD-shell"/>
    <property type="match status" value="1"/>
</dbReference>
<dbReference type="OrthoDB" id="8553452at2"/>
<evidence type="ECO:0000256" key="1">
    <source>
        <dbReference type="ARBA" id="ARBA00022737"/>
    </source>
</evidence>
<feature type="domain" description="Teneurin-like YD-shell" evidence="4">
    <location>
        <begin position="1154"/>
        <end position="1280"/>
    </location>
</feature>
<dbReference type="Pfam" id="PF20148">
    <property type="entry name" value="DUF6531"/>
    <property type="match status" value="1"/>
</dbReference>
<dbReference type="InterPro" id="IPR006530">
    <property type="entry name" value="YD"/>
</dbReference>
<feature type="domain" description="RHS protein conserved region" evidence="2">
    <location>
        <begin position="1385"/>
        <end position="1418"/>
    </location>
</feature>
<dbReference type="InterPro" id="IPR045351">
    <property type="entry name" value="DUF6531"/>
</dbReference>
<dbReference type="SUPFAM" id="SSF69304">
    <property type="entry name" value="Tricorn protease N-terminal domain"/>
    <property type="match status" value="1"/>
</dbReference>
<dbReference type="NCBIfam" id="TIGR01643">
    <property type="entry name" value="YD_repeat_2x"/>
    <property type="match status" value="7"/>
</dbReference>
<dbReference type="Pfam" id="PF05593">
    <property type="entry name" value="RHS_repeat"/>
    <property type="match status" value="5"/>
</dbReference>
<evidence type="ECO:0000259" key="2">
    <source>
        <dbReference type="Pfam" id="PF03527"/>
    </source>
</evidence>
<dbReference type="EMBL" id="CP011371">
    <property type="protein sequence ID" value="AKJ28503.1"/>
    <property type="molecule type" value="Genomic_DNA"/>
</dbReference>
<dbReference type="InterPro" id="IPR050708">
    <property type="entry name" value="T6SS_VgrG/RHS"/>
</dbReference>
<reference evidence="5 6" key="1">
    <citation type="submission" date="2015-05" db="EMBL/GenBank/DDBJ databases">
        <authorList>
            <person name="Tang B."/>
            <person name="Yu Y."/>
        </authorList>
    </citation>
    <scope>NUCLEOTIDE SEQUENCE [LARGE SCALE GENOMIC DNA]</scope>
    <source>
        <strain evidence="5 6">DSM 7029</strain>
    </source>
</reference>
<evidence type="ECO:0000313" key="6">
    <source>
        <dbReference type="Proteomes" id="UP000035352"/>
    </source>
</evidence>
<dbReference type="InterPro" id="IPR022385">
    <property type="entry name" value="Rhs_assc_core"/>
</dbReference>
<evidence type="ECO:0000259" key="3">
    <source>
        <dbReference type="Pfam" id="PF20148"/>
    </source>
</evidence>
<dbReference type="Pfam" id="PF03527">
    <property type="entry name" value="RHS"/>
    <property type="match status" value="1"/>
</dbReference>
<dbReference type="PANTHER" id="PTHR32305">
    <property type="match status" value="1"/>
</dbReference>
<protein>
    <submittedName>
        <fullName evidence="5">Type IV secretion protein Rhs</fullName>
    </submittedName>
</protein>
<dbReference type="PATRIC" id="fig|413882.6.peg.1907"/>
<dbReference type="STRING" id="413882.AAW51_1812"/>
<dbReference type="KEGG" id="pbh:AAW51_1812"/>
<evidence type="ECO:0000313" key="5">
    <source>
        <dbReference type="EMBL" id="AKJ28503.1"/>
    </source>
</evidence>